<dbReference type="PANTHER" id="PTHR47326">
    <property type="entry name" value="TRANSPOSABLE ELEMENT TC3 TRANSPOSASE-LIKE PROTEIN"/>
    <property type="match status" value="1"/>
</dbReference>
<dbReference type="Proteomes" id="UP000606786">
    <property type="component" value="Unassembled WGS sequence"/>
</dbReference>
<reference evidence="1" key="1">
    <citation type="submission" date="2020-11" db="EMBL/GenBank/DDBJ databases">
        <authorList>
            <person name="Whitehead M."/>
        </authorList>
    </citation>
    <scope>NUCLEOTIDE SEQUENCE</scope>
    <source>
        <strain evidence="1">EGII</strain>
    </source>
</reference>
<dbReference type="EMBL" id="CAJHJT010000001">
    <property type="protein sequence ID" value="CAD6992202.1"/>
    <property type="molecule type" value="Genomic_DNA"/>
</dbReference>
<comment type="caution">
    <text evidence="1">The sequence shown here is derived from an EMBL/GenBank/DDBJ whole genome shotgun (WGS) entry which is preliminary data.</text>
</comment>
<sequence>MQELDLHDTRFQQDGATCHTARVTIDLLRGEFGEHFISRSGPLNWPPRSRDIKPLDYFLWGCVKSNVYADKPAAIDVLEDSIETFIRYAKIGLSG</sequence>
<accession>A0A811TZK5</accession>
<dbReference type="PANTHER" id="PTHR47326:SF1">
    <property type="entry name" value="HTH PSQ-TYPE DOMAIN-CONTAINING PROTEIN"/>
    <property type="match status" value="1"/>
</dbReference>
<evidence type="ECO:0000313" key="1">
    <source>
        <dbReference type="EMBL" id="CAD6992202.1"/>
    </source>
</evidence>
<name>A0A811TZK5_CERCA</name>
<keyword evidence="2" id="KW-1185">Reference proteome</keyword>
<evidence type="ECO:0000313" key="2">
    <source>
        <dbReference type="Proteomes" id="UP000606786"/>
    </source>
</evidence>
<dbReference type="Gene3D" id="3.30.420.10">
    <property type="entry name" value="Ribonuclease H-like superfamily/Ribonuclease H"/>
    <property type="match status" value="1"/>
</dbReference>
<proteinExistence type="predicted"/>
<organism evidence="1 2">
    <name type="scientific">Ceratitis capitata</name>
    <name type="common">Mediterranean fruit fly</name>
    <name type="synonym">Tephritis capitata</name>
    <dbReference type="NCBI Taxonomy" id="7213"/>
    <lineage>
        <taxon>Eukaryota</taxon>
        <taxon>Metazoa</taxon>
        <taxon>Ecdysozoa</taxon>
        <taxon>Arthropoda</taxon>
        <taxon>Hexapoda</taxon>
        <taxon>Insecta</taxon>
        <taxon>Pterygota</taxon>
        <taxon>Neoptera</taxon>
        <taxon>Endopterygota</taxon>
        <taxon>Diptera</taxon>
        <taxon>Brachycera</taxon>
        <taxon>Muscomorpha</taxon>
        <taxon>Tephritoidea</taxon>
        <taxon>Tephritidae</taxon>
        <taxon>Ceratitis</taxon>
        <taxon>Ceratitis</taxon>
    </lineage>
</organism>
<dbReference type="AlphaFoldDB" id="A0A811TZK5"/>
<gene>
    <name evidence="1" type="ORF">CCAP1982_LOCUS1074</name>
</gene>
<dbReference type="GO" id="GO:0003676">
    <property type="term" value="F:nucleic acid binding"/>
    <property type="evidence" value="ECO:0007669"/>
    <property type="project" value="InterPro"/>
</dbReference>
<protein>
    <submittedName>
        <fullName evidence="1">(Mediterranean fruit fly) hypothetical protein</fullName>
    </submittedName>
</protein>
<dbReference type="InterPro" id="IPR036397">
    <property type="entry name" value="RNaseH_sf"/>
</dbReference>